<dbReference type="GO" id="GO:0006014">
    <property type="term" value="P:D-ribose metabolic process"/>
    <property type="evidence" value="ECO:0007669"/>
    <property type="project" value="TreeGrafter"/>
</dbReference>
<organism evidence="3 4">
    <name type="scientific">Pedobacter psychroterrae</name>
    <dbReference type="NCBI Taxonomy" id="2530453"/>
    <lineage>
        <taxon>Bacteria</taxon>
        <taxon>Pseudomonadati</taxon>
        <taxon>Bacteroidota</taxon>
        <taxon>Sphingobacteriia</taxon>
        <taxon>Sphingobacteriales</taxon>
        <taxon>Sphingobacteriaceae</taxon>
        <taxon>Pedobacter</taxon>
    </lineage>
</organism>
<keyword evidence="1 3" id="KW-0413">Isomerase</keyword>
<dbReference type="PANTHER" id="PTHR11934">
    <property type="entry name" value="RIBOSE-5-PHOSPHATE ISOMERASE"/>
    <property type="match status" value="1"/>
</dbReference>
<dbReference type="NCBIfam" id="TIGR00021">
    <property type="entry name" value="rpiA"/>
    <property type="match status" value="1"/>
</dbReference>
<accession>A0A4R0NV55</accession>
<dbReference type="SUPFAM" id="SSF100950">
    <property type="entry name" value="NagB/RpiA/CoA transferase-like"/>
    <property type="match status" value="1"/>
</dbReference>
<sequence>MEILPDYKKQAAAEALKLISERQVIGLGAGSSVSHLADMIAEDKKLASSVICTSSSFTTINRLKKNALNVQPPDYFKSLDIYFDGCDQFDSELNALKSGGGIHTTEKILASMAKEFVLIGDSAKMVDKLDAKYPLVVEILPPALMSVMGKLTKQFPGAILNLRNSSQKDGAIISDYGNYLLDVKFDTLPELKDLNTVKMIPGVVDHSLFYKLATSAIIAGPNGINIIKPGHKN</sequence>
<dbReference type="OrthoDB" id="5870696at2"/>
<dbReference type="Pfam" id="PF06026">
    <property type="entry name" value="Rib_5-P_isom_A"/>
    <property type="match status" value="1"/>
</dbReference>
<comment type="caution">
    <text evidence="3">The sequence shown here is derived from an EMBL/GenBank/DDBJ whole genome shotgun (WGS) entry which is preliminary data.</text>
</comment>
<protein>
    <recommendedName>
        <fullName evidence="2">Ribose 5-phosphate isomerase A</fullName>
        <ecNumber evidence="2">5.3.1.6</ecNumber>
    </recommendedName>
</protein>
<dbReference type="InterPro" id="IPR004788">
    <property type="entry name" value="Ribose5P_isomerase_type_A"/>
</dbReference>
<dbReference type="RefSeq" id="WP_131594012.1">
    <property type="nucleotide sequence ID" value="NZ_SJSL01000001.1"/>
</dbReference>
<keyword evidence="4" id="KW-1185">Reference proteome</keyword>
<dbReference type="InterPro" id="IPR037171">
    <property type="entry name" value="NagB/RpiA_transferase-like"/>
</dbReference>
<evidence type="ECO:0000256" key="2">
    <source>
        <dbReference type="NCBIfam" id="TIGR00021"/>
    </source>
</evidence>
<dbReference type="Gene3D" id="3.30.70.260">
    <property type="match status" value="1"/>
</dbReference>
<reference evidence="3 4" key="1">
    <citation type="submission" date="2019-02" db="EMBL/GenBank/DDBJ databases">
        <title>Pedobacter sp. RP-1-14 sp. nov., isolated from Arctic soil.</title>
        <authorList>
            <person name="Dahal R.H."/>
        </authorList>
    </citation>
    <scope>NUCLEOTIDE SEQUENCE [LARGE SCALE GENOMIC DNA]</scope>
    <source>
        <strain evidence="3 4">RP-1-14</strain>
    </source>
</reference>
<dbReference type="PANTHER" id="PTHR11934:SF0">
    <property type="entry name" value="RIBOSE-5-PHOSPHATE ISOMERASE"/>
    <property type="match status" value="1"/>
</dbReference>
<dbReference type="GO" id="GO:0004751">
    <property type="term" value="F:ribose-5-phosphate isomerase activity"/>
    <property type="evidence" value="ECO:0007669"/>
    <property type="project" value="UniProtKB-UniRule"/>
</dbReference>
<evidence type="ECO:0000313" key="3">
    <source>
        <dbReference type="EMBL" id="TCD03415.1"/>
    </source>
</evidence>
<dbReference type="EC" id="5.3.1.6" evidence="2"/>
<dbReference type="EMBL" id="SJSL01000001">
    <property type="protein sequence ID" value="TCD03415.1"/>
    <property type="molecule type" value="Genomic_DNA"/>
</dbReference>
<dbReference type="GO" id="GO:0009052">
    <property type="term" value="P:pentose-phosphate shunt, non-oxidative branch"/>
    <property type="evidence" value="ECO:0007669"/>
    <property type="project" value="InterPro"/>
</dbReference>
<name>A0A4R0NV55_9SPHI</name>
<dbReference type="Gene3D" id="3.40.50.1360">
    <property type="match status" value="1"/>
</dbReference>
<dbReference type="SUPFAM" id="SSF75445">
    <property type="entry name" value="D-ribose-5-phosphate isomerase (RpiA), lid domain"/>
    <property type="match status" value="1"/>
</dbReference>
<dbReference type="Proteomes" id="UP000293347">
    <property type="component" value="Unassembled WGS sequence"/>
</dbReference>
<evidence type="ECO:0000256" key="1">
    <source>
        <dbReference type="ARBA" id="ARBA00023235"/>
    </source>
</evidence>
<dbReference type="AlphaFoldDB" id="A0A4R0NV55"/>
<dbReference type="CDD" id="cd01398">
    <property type="entry name" value="RPI_A"/>
    <property type="match status" value="1"/>
</dbReference>
<gene>
    <name evidence="3" type="primary">rpiA</name>
    <name evidence="3" type="ORF">EZ437_05440</name>
</gene>
<proteinExistence type="predicted"/>
<dbReference type="GO" id="GO:0005829">
    <property type="term" value="C:cytosol"/>
    <property type="evidence" value="ECO:0007669"/>
    <property type="project" value="TreeGrafter"/>
</dbReference>
<evidence type="ECO:0000313" key="4">
    <source>
        <dbReference type="Proteomes" id="UP000293347"/>
    </source>
</evidence>